<name>A0ACC7P5H2_9BACL</name>
<proteinExistence type="predicted"/>
<dbReference type="EMBL" id="JBJURJ010000029">
    <property type="protein sequence ID" value="MFM9332314.1"/>
    <property type="molecule type" value="Genomic_DNA"/>
</dbReference>
<accession>A0ACC7P5H2</accession>
<gene>
    <name evidence="1" type="ORF">ACI1P1_28870</name>
</gene>
<sequence>MSWRNLVQAIKEMKHYLIAAAATFLVGAYLGYSEPGQFQFLLDNQIKQLTDMVNNIGGHEHYQWRLLAFILVNNVLVSVFMVYSGVMLGIIPLYSLLSNGLIMGYLAHQNVPDKGWGSFILAILPHGIIELPAFILACAFGIKFGAIMFKSFFFLFSPTRRAANNAAFIKMLKVSVPLVIIVALLLMAAALIESMVTLRLVS</sequence>
<comment type="caution">
    <text evidence="1">The sequence shown here is derived from an EMBL/GenBank/DDBJ whole genome shotgun (WGS) entry which is preliminary data.</text>
</comment>
<protein>
    <submittedName>
        <fullName evidence="1">Stage II sporulation protein M</fullName>
    </submittedName>
</protein>
<reference evidence="1" key="1">
    <citation type="submission" date="2024-12" db="EMBL/GenBank/DDBJ databases">
        <authorList>
            <person name="Wu N."/>
        </authorList>
    </citation>
    <scope>NUCLEOTIDE SEQUENCE</scope>
    <source>
        <strain evidence="1">P15</strain>
    </source>
</reference>
<keyword evidence="2" id="KW-1185">Reference proteome</keyword>
<evidence type="ECO:0000313" key="2">
    <source>
        <dbReference type="Proteomes" id="UP001631969"/>
    </source>
</evidence>
<dbReference type="Proteomes" id="UP001631969">
    <property type="component" value="Unassembled WGS sequence"/>
</dbReference>
<organism evidence="1 2">
    <name type="scientific">Paenibacillus mesotrionivorans</name>
    <dbReference type="NCBI Taxonomy" id="3160968"/>
    <lineage>
        <taxon>Bacteria</taxon>
        <taxon>Bacillati</taxon>
        <taxon>Bacillota</taxon>
        <taxon>Bacilli</taxon>
        <taxon>Bacillales</taxon>
        <taxon>Paenibacillaceae</taxon>
        <taxon>Paenibacillus</taxon>
    </lineage>
</organism>
<evidence type="ECO:0000313" key="1">
    <source>
        <dbReference type="EMBL" id="MFM9332314.1"/>
    </source>
</evidence>